<dbReference type="Gene3D" id="3.90.550.10">
    <property type="entry name" value="Spore Coat Polysaccharide Biosynthesis Protein SpsA, Chain A"/>
    <property type="match status" value="1"/>
</dbReference>
<comment type="subcellular location">
    <subcellularLocation>
        <location evidence="1">Cell membrane</location>
    </subcellularLocation>
</comment>
<name>A0A420WT70_9GAMM</name>
<dbReference type="RefSeq" id="WP_121174101.1">
    <property type="nucleotide sequence ID" value="NZ_RBIN01000012.1"/>
</dbReference>
<evidence type="ECO:0000256" key="1">
    <source>
        <dbReference type="ARBA" id="ARBA00004236"/>
    </source>
</evidence>
<evidence type="ECO:0000256" key="5">
    <source>
        <dbReference type="ARBA" id="ARBA00023136"/>
    </source>
</evidence>
<accession>A0A420WT70</accession>
<keyword evidence="3" id="KW-0328">Glycosyltransferase</keyword>
<evidence type="ECO:0000313" key="7">
    <source>
        <dbReference type="EMBL" id="RKQ95711.1"/>
    </source>
</evidence>
<protein>
    <submittedName>
        <fullName evidence="7">Glycosyl transferase family 2</fullName>
    </submittedName>
</protein>
<evidence type="ECO:0000256" key="4">
    <source>
        <dbReference type="ARBA" id="ARBA00022679"/>
    </source>
</evidence>
<keyword evidence="8" id="KW-1185">Reference proteome</keyword>
<dbReference type="OrthoDB" id="9777873at2"/>
<dbReference type="EMBL" id="RBIN01000012">
    <property type="protein sequence ID" value="RKQ95711.1"/>
    <property type="molecule type" value="Genomic_DNA"/>
</dbReference>
<proteinExistence type="predicted"/>
<evidence type="ECO:0000256" key="3">
    <source>
        <dbReference type="ARBA" id="ARBA00022676"/>
    </source>
</evidence>
<dbReference type="Proteomes" id="UP000281975">
    <property type="component" value="Unassembled WGS sequence"/>
</dbReference>
<dbReference type="PANTHER" id="PTHR43646:SF2">
    <property type="entry name" value="GLYCOSYLTRANSFERASE 2-LIKE DOMAIN-CONTAINING PROTEIN"/>
    <property type="match status" value="1"/>
</dbReference>
<feature type="domain" description="Glycosyltransferase 2-like" evidence="6">
    <location>
        <begin position="4"/>
        <end position="133"/>
    </location>
</feature>
<dbReference type="PANTHER" id="PTHR43646">
    <property type="entry name" value="GLYCOSYLTRANSFERASE"/>
    <property type="match status" value="1"/>
</dbReference>
<keyword evidence="2" id="KW-1003">Cell membrane</keyword>
<dbReference type="SUPFAM" id="SSF53448">
    <property type="entry name" value="Nucleotide-diphospho-sugar transferases"/>
    <property type="match status" value="1"/>
</dbReference>
<evidence type="ECO:0000313" key="8">
    <source>
        <dbReference type="Proteomes" id="UP000281975"/>
    </source>
</evidence>
<sequence>MIGVVVPVHNEQALLHDCLQALQQAALHPALGAEPVRIVAVLDACSDDSARVAAAHDGITVLETSAANVGRARHTGAVHLLAKGARWLSFTDADSRVGREWLAVQLASPGDAICGSVRLDDWAGMPRAQRQRYLAERRLVAANRHVHGANMGVSAEAYRAVGGFEPLCAHEDIRLIQALETAGYHVHWAPALSVMTSARLDARAPEGMAALLKSLQ</sequence>
<gene>
    <name evidence="7" type="ORF">C7446_3225</name>
</gene>
<keyword evidence="5" id="KW-0472">Membrane</keyword>
<keyword evidence="4 7" id="KW-0808">Transferase</keyword>
<dbReference type="Pfam" id="PF00535">
    <property type="entry name" value="Glycos_transf_2"/>
    <property type="match status" value="1"/>
</dbReference>
<organism evidence="7 8">
    <name type="scientific">Kushneria sinocarnis</name>
    <dbReference type="NCBI Taxonomy" id="595502"/>
    <lineage>
        <taxon>Bacteria</taxon>
        <taxon>Pseudomonadati</taxon>
        <taxon>Pseudomonadota</taxon>
        <taxon>Gammaproteobacteria</taxon>
        <taxon>Oceanospirillales</taxon>
        <taxon>Halomonadaceae</taxon>
        <taxon>Kushneria</taxon>
    </lineage>
</organism>
<comment type="caution">
    <text evidence="7">The sequence shown here is derived from an EMBL/GenBank/DDBJ whole genome shotgun (WGS) entry which is preliminary data.</text>
</comment>
<dbReference type="AlphaFoldDB" id="A0A420WT70"/>
<dbReference type="InterPro" id="IPR001173">
    <property type="entry name" value="Glyco_trans_2-like"/>
</dbReference>
<reference evidence="7 8" key="1">
    <citation type="submission" date="2018-10" db="EMBL/GenBank/DDBJ databases">
        <title>Genomic Encyclopedia of Type Strains, Phase IV (KMG-IV): sequencing the most valuable type-strain genomes for metagenomic binning, comparative biology and taxonomic classification.</title>
        <authorList>
            <person name="Goeker M."/>
        </authorList>
    </citation>
    <scope>NUCLEOTIDE SEQUENCE [LARGE SCALE GENOMIC DNA]</scope>
    <source>
        <strain evidence="7 8">DSM 23229</strain>
    </source>
</reference>
<dbReference type="InterPro" id="IPR029044">
    <property type="entry name" value="Nucleotide-diphossugar_trans"/>
</dbReference>
<evidence type="ECO:0000256" key="2">
    <source>
        <dbReference type="ARBA" id="ARBA00022475"/>
    </source>
</evidence>
<evidence type="ECO:0000259" key="6">
    <source>
        <dbReference type="Pfam" id="PF00535"/>
    </source>
</evidence>
<dbReference type="GO" id="GO:0005886">
    <property type="term" value="C:plasma membrane"/>
    <property type="evidence" value="ECO:0007669"/>
    <property type="project" value="UniProtKB-SubCell"/>
</dbReference>
<dbReference type="GO" id="GO:0016757">
    <property type="term" value="F:glycosyltransferase activity"/>
    <property type="evidence" value="ECO:0007669"/>
    <property type="project" value="UniProtKB-KW"/>
</dbReference>